<feature type="compositionally biased region" description="Basic and acidic residues" evidence="2">
    <location>
        <begin position="549"/>
        <end position="559"/>
    </location>
</feature>
<dbReference type="GO" id="GO:0009506">
    <property type="term" value="C:plasmodesma"/>
    <property type="evidence" value="ECO:0007669"/>
    <property type="project" value="TreeGrafter"/>
</dbReference>
<dbReference type="GO" id="GO:0006457">
    <property type="term" value="P:protein folding"/>
    <property type="evidence" value="ECO:0007669"/>
    <property type="project" value="TreeGrafter"/>
</dbReference>
<dbReference type="Proteomes" id="UP000826271">
    <property type="component" value="Unassembled WGS sequence"/>
</dbReference>
<proteinExistence type="predicted"/>
<dbReference type="AlphaFoldDB" id="A0AAV6YJZ8"/>
<feature type="region of interest" description="Disordered" evidence="2">
    <location>
        <begin position="536"/>
        <end position="559"/>
    </location>
</feature>
<comment type="caution">
    <text evidence="3">The sequence shown here is derived from an EMBL/GenBank/DDBJ whole genome shotgun (WGS) entry which is preliminary data.</text>
</comment>
<protein>
    <submittedName>
        <fullName evidence="3">Uncharacterized protein</fullName>
    </submittedName>
</protein>
<evidence type="ECO:0000256" key="1">
    <source>
        <dbReference type="ARBA" id="ARBA00023186"/>
    </source>
</evidence>
<dbReference type="EMBL" id="WHWC01000001">
    <property type="protein sequence ID" value="KAG8391898.1"/>
    <property type="molecule type" value="Genomic_DNA"/>
</dbReference>
<evidence type="ECO:0000313" key="4">
    <source>
        <dbReference type="Proteomes" id="UP000826271"/>
    </source>
</evidence>
<accession>A0AAV6YJZ8</accession>
<feature type="compositionally biased region" description="Basic and acidic residues" evidence="2">
    <location>
        <begin position="380"/>
        <end position="391"/>
    </location>
</feature>
<feature type="region of interest" description="Disordered" evidence="2">
    <location>
        <begin position="355"/>
        <end position="419"/>
    </location>
</feature>
<feature type="compositionally biased region" description="Polar residues" evidence="2">
    <location>
        <begin position="163"/>
        <end position="187"/>
    </location>
</feature>
<dbReference type="PANTHER" id="PTHR33322:SF16">
    <property type="entry name" value="BAG FAMILY MOLECULAR CHAPERONE REGULATOR 6"/>
    <property type="match status" value="1"/>
</dbReference>
<reference evidence="3" key="1">
    <citation type="submission" date="2019-10" db="EMBL/GenBank/DDBJ databases">
        <authorList>
            <person name="Zhang R."/>
            <person name="Pan Y."/>
            <person name="Wang J."/>
            <person name="Ma R."/>
            <person name="Yu S."/>
        </authorList>
    </citation>
    <scope>NUCLEOTIDE SEQUENCE</scope>
    <source>
        <strain evidence="3">LA-IB0</strain>
        <tissue evidence="3">Leaf</tissue>
    </source>
</reference>
<dbReference type="InterPro" id="IPR040400">
    <property type="entry name" value="BAG5/6/7/8"/>
</dbReference>
<organism evidence="3 4">
    <name type="scientific">Buddleja alternifolia</name>
    <dbReference type="NCBI Taxonomy" id="168488"/>
    <lineage>
        <taxon>Eukaryota</taxon>
        <taxon>Viridiplantae</taxon>
        <taxon>Streptophyta</taxon>
        <taxon>Embryophyta</taxon>
        <taxon>Tracheophyta</taxon>
        <taxon>Spermatophyta</taxon>
        <taxon>Magnoliopsida</taxon>
        <taxon>eudicotyledons</taxon>
        <taxon>Gunneridae</taxon>
        <taxon>Pentapetalae</taxon>
        <taxon>asterids</taxon>
        <taxon>lamiids</taxon>
        <taxon>Lamiales</taxon>
        <taxon>Scrophulariaceae</taxon>
        <taxon>Buddlejeae</taxon>
        <taxon>Buddleja</taxon>
    </lineage>
</organism>
<dbReference type="PANTHER" id="PTHR33322">
    <property type="entry name" value="BAG DOMAIN CONTAINING PROTEIN, EXPRESSED"/>
    <property type="match status" value="1"/>
</dbReference>
<evidence type="ECO:0000256" key="2">
    <source>
        <dbReference type="SAM" id="MobiDB-lite"/>
    </source>
</evidence>
<keyword evidence="4" id="KW-1185">Reference proteome</keyword>
<feature type="compositionally biased region" description="Polar residues" evidence="2">
    <location>
        <begin position="360"/>
        <end position="371"/>
    </location>
</feature>
<sequence>MYLQGLYPYVREVRKSVVRELVSLQEKLDSLINEKSEGVPLLESSMRHDEEAIKEPMDVAPSENANEIQSDLLEPCQHRLDGECRHEDLEISEKSLSEEQIGKKLEMEGEELSESCMDKGTESASELTLTIEEKHDEKVNEDEVVSDAKKKEGHEDEDVEQSAEPSGLQNNPSLEVTDFSPTESSELFQGVLDDSHTSEGIHTAQFEEETSKTDEAEQPGEVLIEASISPEMEIDLADEVNKENVGLDQVLVLPHEDINIEFEYKQTITEDKVDNKLGDTDFGPDERYAQIPENVIPDIIERYEASDKRELPIEEDVDEKDASCNILLHDGSSSSEEALENSMGKESNRSALAPEGHLEQGNSPIIGSANSYEPAGMVGVKEEEEKSEDHVIAQQRQSVANIDDRDKVFIPGEDEPEKEEAFQVENESIMDTPINIEVLSEPTEECNVEHLLLKEYVQAESLEMSTGNKENAAHARDELIETNGKLIEENERLRDMMEKLIKLDQEQLTAISSLSGRVKDLERRLSRKKKLKMRQYREPRSCTAPSHRSLKERTTGVAM</sequence>
<evidence type="ECO:0000313" key="3">
    <source>
        <dbReference type="EMBL" id="KAG8391898.1"/>
    </source>
</evidence>
<keyword evidence="1" id="KW-0143">Chaperone</keyword>
<name>A0AAV6YJZ8_9LAMI</name>
<feature type="region of interest" description="Disordered" evidence="2">
    <location>
        <begin position="329"/>
        <end position="348"/>
    </location>
</feature>
<feature type="region of interest" description="Disordered" evidence="2">
    <location>
        <begin position="131"/>
        <end position="222"/>
    </location>
</feature>
<gene>
    <name evidence="3" type="ORF">BUALT_Bualt01G0234900</name>
</gene>